<dbReference type="RefSeq" id="WP_200322257.1">
    <property type="nucleotide sequence ID" value="NZ_JAENJH010000007.1"/>
</dbReference>
<reference evidence="3" key="1">
    <citation type="submission" date="2020-12" db="EMBL/GenBank/DDBJ databases">
        <title>Prauserella sp. ASG 168, a novel actinomycete isolated from cave rock.</title>
        <authorList>
            <person name="Suriyachadkun C."/>
        </authorList>
    </citation>
    <scope>NUCLEOTIDE SEQUENCE</scope>
    <source>
        <strain evidence="3">ASG 168</strain>
    </source>
</reference>
<dbReference type="EMBL" id="JAENJH010000007">
    <property type="protein sequence ID" value="MBK1787533.1"/>
    <property type="molecule type" value="Genomic_DNA"/>
</dbReference>
<organism evidence="3 4">
    <name type="scientific">Prauserella cavernicola</name>
    <dbReference type="NCBI Taxonomy" id="2800127"/>
    <lineage>
        <taxon>Bacteria</taxon>
        <taxon>Bacillati</taxon>
        <taxon>Actinomycetota</taxon>
        <taxon>Actinomycetes</taxon>
        <taxon>Pseudonocardiales</taxon>
        <taxon>Pseudonocardiaceae</taxon>
        <taxon>Prauserella</taxon>
    </lineage>
</organism>
<feature type="domain" description="DUF4232" evidence="2">
    <location>
        <begin position="49"/>
        <end position="169"/>
    </location>
</feature>
<keyword evidence="4" id="KW-1185">Reference proteome</keyword>
<evidence type="ECO:0000259" key="2">
    <source>
        <dbReference type="Pfam" id="PF14016"/>
    </source>
</evidence>
<dbReference type="Proteomes" id="UP000635245">
    <property type="component" value="Unassembled WGS sequence"/>
</dbReference>
<sequence length="188" mass="19355">MSKSIAKRVTTGVVAASGALVVGIVGMTTASASTADSPGATEGAEVPPCASGQLKVIAGEPQPTEGVQGQFDRTLILKNISETTCGVEGLPTVDLTGPEHAPYGDTFRLPQEPGHDKDFVALTPGEGSEVATLRTLTPSLPEDDWTPETISVTPPGLDTPVTFAWPEDLPVLRQDGATHPGSYVLGLP</sequence>
<evidence type="ECO:0000313" key="3">
    <source>
        <dbReference type="EMBL" id="MBK1787533.1"/>
    </source>
</evidence>
<evidence type="ECO:0000313" key="4">
    <source>
        <dbReference type="Proteomes" id="UP000635245"/>
    </source>
</evidence>
<proteinExistence type="predicted"/>
<dbReference type="InterPro" id="IPR025326">
    <property type="entry name" value="DUF4232"/>
</dbReference>
<dbReference type="Pfam" id="PF14016">
    <property type="entry name" value="DUF4232"/>
    <property type="match status" value="1"/>
</dbReference>
<accession>A0A934QW69</accession>
<protein>
    <submittedName>
        <fullName evidence="3">DUF4232 domain-containing protein</fullName>
    </submittedName>
</protein>
<feature type="chain" id="PRO_5038035397" evidence="1">
    <location>
        <begin position="33"/>
        <end position="188"/>
    </location>
</feature>
<dbReference type="AlphaFoldDB" id="A0A934QW69"/>
<evidence type="ECO:0000256" key="1">
    <source>
        <dbReference type="SAM" id="SignalP"/>
    </source>
</evidence>
<comment type="caution">
    <text evidence="3">The sequence shown here is derived from an EMBL/GenBank/DDBJ whole genome shotgun (WGS) entry which is preliminary data.</text>
</comment>
<gene>
    <name evidence="3" type="ORF">JHE00_24675</name>
</gene>
<name>A0A934QW69_9PSEU</name>
<feature type="signal peptide" evidence="1">
    <location>
        <begin position="1"/>
        <end position="32"/>
    </location>
</feature>
<keyword evidence="1" id="KW-0732">Signal</keyword>